<organism evidence="1 2">
    <name type="scientific">Psychromonas aquatilis</name>
    <dbReference type="NCBI Taxonomy" id="2005072"/>
    <lineage>
        <taxon>Bacteria</taxon>
        <taxon>Pseudomonadati</taxon>
        <taxon>Pseudomonadota</taxon>
        <taxon>Gammaproteobacteria</taxon>
        <taxon>Alteromonadales</taxon>
        <taxon>Psychromonadaceae</taxon>
        <taxon>Psychromonas</taxon>
    </lineage>
</organism>
<comment type="caution">
    <text evidence="1">The sequence shown here is derived from an EMBL/GenBank/DDBJ whole genome shotgun (WGS) entry which is preliminary data.</text>
</comment>
<name>A0ABU9GT27_9GAMM</name>
<dbReference type="Proteomes" id="UP001369082">
    <property type="component" value="Unassembled WGS sequence"/>
</dbReference>
<proteinExistence type="predicted"/>
<dbReference type="InterPro" id="IPR027417">
    <property type="entry name" value="P-loop_NTPase"/>
</dbReference>
<evidence type="ECO:0000313" key="1">
    <source>
        <dbReference type="EMBL" id="MEL0630490.1"/>
    </source>
</evidence>
<protein>
    <recommendedName>
        <fullName evidence="3">Sulfotransferase family protein</fullName>
    </recommendedName>
</protein>
<evidence type="ECO:0000313" key="2">
    <source>
        <dbReference type="Proteomes" id="UP001369082"/>
    </source>
</evidence>
<dbReference type="Gene3D" id="3.40.50.300">
    <property type="entry name" value="P-loop containing nucleotide triphosphate hydrolases"/>
    <property type="match status" value="1"/>
</dbReference>
<dbReference type="RefSeq" id="WP_341598618.1">
    <property type="nucleotide sequence ID" value="NZ_JBAKAZ010000059.1"/>
</dbReference>
<reference evidence="1 2" key="1">
    <citation type="submission" date="2024-02" db="EMBL/GenBank/DDBJ databases">
        <title>Bacteria isolated from the canopy kelp, Nereocystis luetkeana.</title>
        <authorList>
            <person name="Pfister C.A."/>
            <person name="Younker I.T."/>
            <person name="Light S.H."/>
        </authorList>
    </citation>
    <scope>NUCLEOTIDE SEQUENCE [LARGE SCALE GENOMIC DNA]</scope>
    <source>
        <strain evidence="1 2">TI.1.05</strain>
    </source>
</reference>
<sequence>MNINLNQPKTIIFHPGIGKTATSAIQNIGLKLATDDNDQACFSPYGVFGGAHNHLASNHPEFSKDKFEEQWRELLTFAANRNSSTVISSEFLIRDNPKHIELMLTQAQEQGIEMKVVVAVRNYTDYLLSAFLQAVKVNWGIPAKENMFMFCERELTQIRMPLLVNHWSKHIGDENVYLMDYDKDKQNFVSLFFKNIGVDVDTDDKKENKVNESIRLEIAPMLRHFDQVSSNKTQRSEFIQFLNSLDYKKQYLINTKNRIEKDIVCNTFTHDKDRLSARYTWI</sequence>
<accession>A0ABU9GT27</accession>
<evidence type="ECO:0008006" key="3">
    <source>
        <dbReference type="Google" id="ProtNLM"/>
    </source>
</evidence>
<dbReference type="EMBL" id="JBAKAZ010000059">
    <property type="protein sequence ID" value="MEL0630490.1"/>
    <property type="molecule type" value="Genomic_DNA"/>
</dbReference>
<gene>
    <name evidence="1" type="ORF">V6256_12810</name>
</gene>
<dbReference type="SUPFAM" id="SSF52540">
    <property type="entry name" value="P-loop containing nucleoside triphosphate hydrolases"/>
    <property type="match status" value="1"/>
</dbReference>
<keyword evidence="2" id="KW-1185">Reference proteome</keyword>